<protein>
    <submittedName>
        <fullName evidence="1">Ankyrin repeat domain-containing protein 54</fullName>
    </submittedName>
</protein>
<dbReference type="EMBL" id="CAXAMM010003069">
    <property type="protein sequence ID" value="CAK8998424.1"/>
    <property type="molecule type" value="Genomic_DNA"/>
</dbReference>
<evidence type="ECO:0000313" key="2">
    <source>
        <dbReference type="Proteomes" id="UP001642464"/>
    </source>
</evidence>
<proteinExistence type="predicted"/>
<sequence>MLLQSERLLVRIYTFSTDSADFHANSFSEASALNLEFNAVYQWLQQQIDAKVQEFDLGVGWPLKIGWKRVQRYYDLLWQDVFDSEHTWEAMERRQEQEEISDEFYHKAFAEVADALEDLSLDWWPCRGTLIAFLRHGARSGELSGGIDVVERDIDIMVGVKSESEWYSTGRSLEDALLKKGWDRCWAKSSSSNTSKYQKYQFSMRRDLLYCVRTEPAYIMLDVTSYISTRDYIYVHRVCENHGSALQARISKRRRMQSEKLRCFFPRVGPLQHALDARGAVLEIGAVYPLRKCLANDRAVPCPNRPLNTIQAMTHSALSDKCIALPDKALKAKVTKEEGQALPAQAAWPTPTAVRRLGALGLVLEDVRTLQERSARLDQMGFQSMSPYFSNCTWLEGEMLTTSETL</sequence>
<reference evidence="1 2" key="1">
    <citation type="submission" date="2024-02" db="EMBL/GenBank/DDBJ databases">
        <authorList>
            <person name="Chen Y."/>
            <person name="Shah S."/>
            <person name="Dougan E. K."/>
            <person name="Thang M."/>
            <person name="Chan C."/>
        </authorList>
    </citation>
    <scope>NUCLEOTIDE SEQUENCE [LARGE SCALE GENOMIC DNA]</scope>
</reference>
<organism evidence="1 2">
    <name type="scientific">Durusdinium trenchii</name>
    <dbReference type="NCBI Taxonomy" id="1381693"/>
    <lineage>
        <taxon>Eukaryota</taxon>
        <taxon>Sar</taxon>
        <taxon>Alveolata</taxon>
        <taxon>Dinophyceae</taxon>
        <taxon>Suessiales</taxon>
        <taxon>Symbiodiniaceae</taxon>
        <taxon>Durusdinium</taxon>
    </lineage>
</organism>
<gene>
    <name evidence="1" type="ORF">SCF082_LOCUS5644</name>
</gene>
<accession>A0ABP0IAT0</accession>
<name>A0ABP0IAT0_9DINO</name>
<dbReference type="Proteomes" id="UP001642464">
    <property type="component" value="Unassembled WGS sequence"/>
</dbReference>
<evidence type="ECO:0000313" key="1">
    <source>
        <dbReference type="EMBL" id="CAK8998424.1"/>
    </source>
</evidence>
<comment type="caution">
    <text evidence="1">The sequence shown here is derived from an EMBL/GenBank/DDBJ whole genome shotgun (WGS) entry which is preliminary data.</text>
</comment>
<keyword evidence="2" id="KW-1185">Reference proteome</keyword>